<dbReference type="Proteomes" id="UP000035680">
    <property type="component" value="Unassembled WGS sequence"/>
</dbReference>
<evidence type="ECO:0000313" key="4">
    <source>
        <dbReference type="Proteomes" id="UP000035680"/>
    </source>
</evidence>
<evidence type="ECO:0000256" key="1">
    <source>
        <dbReference type="ARBA" id="ARBA00023157"/>
    </source>
</evidence>
<reference evidence="4" key="1">
    <citation type="submission" date="2014-07" db="EMBL/GenBank/DDBJ databases">
        <authorList>
            <person name="Martin A.A"/>
            <person name="De Silva N."/>
        </authorList>
    </citation>
    <scope>NUCLEOTIDE SEQUENCE</scope>
</reference>
<dbReference type="PANTHER" id="PTHR15541">
    <property type="entry name" value="GRANULYSIN RELATED"/>
    <property type="match status" value="1"/>
</dbReference>
<dbReference type="PROSITE" id="PS50015">
    <property type="entry name" value="SAP_B"/>
    <property type="match status" value="1"/>
</dbReference>
<dbReference type="GO" id="GO:0031640">
    <property type="term" value="P:killing of cells of another organism"/>
    <property type="evidence" value="ECO:0007669"/>
    <property type="project" value="TreeGrafter"/>
</dbReference>
<evidence type="ECO:0000256" key="2">
    <source>
        <dbReference type="SAM" id="SignalP"/>
    </source>
</evidence>
<dbReference type="InterPro" id="IPR008138">
    <property type="entry name" value="SapB_2"/>
</dbReference>
<keyword evidence="1" id="KW-1015">Disulfide bond</keyword>
<accession>A0A0K0F551</accession>
<dbReference type="InterPro" id="IPR011001">
    <property type="entry name" value="Saposin-like"/>
</dbReference>
<dbReference type="WBParaSite" id="SVE_0394100.1">
    <property type="protein sequence ID" value="SVE_0394100.1"/>
    <property type="gene ID" value="SVE_0394100"/>
</dbReference>
<dbReference type="Pfam" id="PF03489">
    <property type="entry name" value="SapB_2"/>
    <property type="match status" value="1"/>
</dbReference>
<keyword evidence="4" id="KW-1185">Reference proteome</keyword>
<keyword evidence="2" id="KW-0732">Signal</keyword>
<protein>
    <submittedName>
        <fullName evidence="5">Saposin B-type domain-containing protein</fullName>
    </submittedName>
</protein>
<reference evidence="5" key="2">
    <citation type="submission" date="2015-08" db="UniProtKB">
        <authorList>
            <consortium name="WormBaseParasite"/>
        </authorList>
    </citation>
    <scope>IDENTIFICATION</scope>
</reference>
<dbReference type="Gene3D" id="1.10.225.10">
    <property type="entry name" value="Saposin-like"/>
    <property type="match status" value="1"/>
</dbReference>
<evidence type="ECO:0000313" key="5">
    <source>
        <dbReference type="WBParaSite" id="SVE_0394100.1"/>
    </source>
</evidence>
<dbReference type="GO" id="GO:0061844">
    <property type="term" value="P:antimicrobial humoral immune response mediated by antimicrobial peptide"/>
    <property type="evidence" value="ECO:0007669"/>
    <property type="project" value="TreeGrafter"/>
</dbReference>
<proteinExistence type="predicted"/>
<organism evidence="4 5">
    <name type="scientific">Strongyloides venezuelensis</name>
    <name type="common">Threadworm</name>
    <dbReference type="NCBI Taxonomy" id="75913"/>
    <lineage>
        <taxon>Eukaryota</taxon>
        <taxon>Metazoa</taxon>
        <taxon>Ecdysozoa</taxon>
        <taxon>Nematoda</taxon>
        <taxon>Chromadorea</taxon>
        <taxon>Rhabditida</taxon>
        <taxon>Tylenchina</taxon>
        <taxon>Panagrolaimomorpha</taxon>
        <taxon>Strongyloidoidea</taxon>
        <taxon>Strongyloididae</taxon>
        <taxon>Strongyloides</taxon>
    </lineage>
</organism>
<dbReference type="SMART" id="SM00741">
    <property type="entry name" value="SapB"/>
    <property type="match status" value="1"/>
</dbReference>
<dbReference type="GO" id="GO:0042742">
    <property type="term" value="P:defense response to bacterium"/>
    <property type="evidence" value="ECO:0007669"/>
    <property type="project" value="InterPro"/>
</dbReference>
<feature type="signal peptide" evidence="2">
    <location>
        <begin position="1"/>
        <end position="19"/>
    </location>
</feature>
<dbReference type="InterPro" id="IPR038847">
    <property type="entry name" value="Granulysin-like"/>
</dbReference>
<dbReference type="AlphaFoldDB" id="A0A0K0F551"/>
<dbReference type="InterPro" id="IPR008139">
    <property type="entry name" value="SaposinB_dom"/>
</dbReference>
<dbReference type="GO" id="GO:0044194">
    <property type="term" value="C:cytolytic granule"/>
    <property type="evidence" value="ECO:0007669"/>
    <property type="project" value="TreeGrafter"/>
</dbReference>
<evidence type="ECO:0000259" key="3">
    <source>
        <dbReference type="PROSITE" id="PS50015"/>
    </source>
</evidence>
<sequence>MKFVAVLLSVFLLFSAASASFKCTLCLDVIKELEQYLNDHEGNIDGAADYICNKVTGGISILDNLCKTLMTDEIDQLIKGIEAKETPEHICEKVKFC</sequence>
<name>A0A0K0F551_STRVS</name>
<feature type="chain" id="PRO_5005329445" evidence="2">
    <location>
        <begin position="20"/>
        <end position="97"/>
    </location>
</feature>
<dbReference type="SUPFAM" id="SSF47862">
    <property type="entry name" value="Saposin"/>
    <property type="match status" value="1"/>
</dbReference>
<feature type="domain" description="Saposin B-type" evidence="3">
    <location>
        <begin position="19"/>
        <end position="97"/>
    </location>
</feature>
<dbReference type="PANTHER" id="PTHR15541:SF2">
    <property type="entry name" value="GRANULYSIN"/>
    <property type="match status" value="1"/>
</dbReference>